<dbReference type="Pfam" id="PF25431">
    <property type="entry name" value="zf-C17orf113"/>
    <property type="match status" value="1"/>
</dbReference>
<protein>
    <recommendedName>
        <fullName evidence="2">C17orf113 probable zinc finger domain-containing protein</fullName>
    </recommendedName>
</protein>
<reference evidence="3" key="1">
    <citation type="submission" date="2021-03" db="EMBL/GenBank/DDBJ databases">
        <authorList>
            <person name="Bekaert M."/>
        </authorList>
    </citation>
    <scope>NUCLEOTIDE SEQUENCE</scope>
</reference>
<dbReference type="AlphaFoldDB" id="A0A8S3TWN6"/>
<feature type="compositionally biased region" description="Basic and acidic residues" evidence="1">
    <location>
        <begin position="39"/>
        <end position="59"/>
    </location>
</feature>
<evidence type="ECO:0000313" key="4">
    <source>
        <dbReference type="Proteomes" id="UP000683360"/>
    </source>
</evidence>
<dbReference type="SUPFAM" id="SSF53098">
    <property type="entry name" value="Ribonuclease H-like"/>
    <property type="match status" value="1"/>
</dbReference>
<keyword evidence="4" id="KW-1185">Reference proteome</keyword>
<evidence type="ECO:0000256" key="1">
    <source>
        <dbReference type="SAM" id="MobiDB-lite"/>
    </source>
</evidence>
<dbReference type="EMBL" id="CAJPWZ010002401">
    <property type="protein sequence ID" value="CAG2237727.1"/>
    <property type="molecule type" value="Genomic_DNA"/>
</dbReference>
<evidence type="ECO:0000313" key="3">
    <source>
        <dbReference type="EMBL" id="CAG2237727.1"/>
    </source>
</evidence>
<sequence>MTNMQPYVSISTQLSEEGVFKRWQPVALVPETQLGQKAPDPHDPDPEHESDQSDEPVDKCPRLEEEVSSNNLEVSPSDVIKDSTETVCSTSTPASINISSLLEMFPGKRVHQYDLCKIKMCTNISKDEIQHQSKKAYKFQHDWLNKQKKAYCEKTSVWWGMYVEEEGIFCFLCKKHDTINPQNKSKTFNKEPSTRFRPETFSDHLKTTQHQHAITTEMYQRVSCFQKQLDKQDNVADEILYKAFEAVYWVMKEEIANLKIKSLLNSLERLGIEDMKYFQHRSQAALREIFIAIGGTLEDKLVKEVEQADHYGLMVDDVADISVMEQMVTFIQFYNKTECKVKKAFLSIDNLLEESDSANSTTITDRIIKNIEEYGLKKDELCSFVSDGASVMVGSRSGVAAKLKEMNPLVISIHCICHRLALACTDTLQNVSYIKNVHLWLMQLWSMFQHSPKKMAAFLKVQLTLKELNLTTEESKKGASKRLKKACTTRWQSFDSSVKAVNSEYEAILQTLYALREKDATALGLYKKSEAISKTFQKGTIDFSKIGPTLEYTKEQLNKVMESESPIVKLKHDLEEGKRLHVLEIKVTDHMITEVTNLLKNYISTLIENIDKRFGDSLPVLTALSIFDPLRVPEKEHVGFSSYGQNQMKVLCTHFTSHINGEDEEPKKQEMAQMKFPEECKPENAPCAVSSLEWSLQKIVQAAHFYLKLSCIADATLATPVPNAWPERGASCVKRVKTRLRSRISNDMLQALMYVSINGERPGEASTTIKNSVDNWIKQKKRRRLPRVSNTTHTGSLLTARNDITVQDFSCQTDDVPAKSQESLSREEMHQIVREELLAYSKAYGLPNSHEELSDGDTDSELDNDFF</sequence>
<evidence type="ECO:0000259" key="2">
    <source>
        <dbReference type="Pfam" id="PF25431"/>
    </source>
</evidence>
<comment type="caution">
    <text evidence="3">The sequence shown here is derived from an EMBL/GenBank/DDBJ whole genome shotgun (WGS) entry which is preliminary data.</text>
</comment>
<feature type="compositionally biased region" description="Acidic residues" evidence="1">
    <location>
        <begin position="854"/>
        <end position="867"/>
    </location>
</feature>
<gene>
    <name evidence="3" type="ORF">MEDL_50149</name>
</gene>
<name>A0A8S3TWN6_MYTED</name>
<dbReference type="PANTHER" id="PTHR46880">
    <property type="entry name" value="RAS-ASSOCIATING DOMAIN-CONTAINING PROTEIN"/>
    <property type="match status" value="1"/>
</dbReference>
<organism evidence="3 4">
    <name type="scientific">Mytilus edulis</name>
    <name type="common">Blue mussel</name>
    <dbReference type="NCBI Taxonomy" id="6550"/>
    <lineage>
        <taxon>Eukaryota</taxon>
        <taxon>Metazoa</taxon>
        <taxon>Spiralia</taxon>
        <taxon>Lophotrochozoa</taxon>
        <taxon>Mollusca</taxon>
        <taxon>Bivalvia</taxon>
        <taxon>Autobranchia</taxon>
        <taxon>Pteriomorphia</taxon>
        <taxon>Mytilida</taxon>
        <taxon>Mytiloidea</taxon>
        <taxon>Mytilidae</taxon>
        <taxon>Mytilinae</taxon>
        <taxon>Mytilus</taxon>
    </lineage>
</organism>
<dbReference type="InterPro" id="IPR012337">
    <property type="entry name" value="RNaseH-like_sf"/>
</dbReference>
<feature type="region of interest" description="Disordered" evidence="1">
    <location>
        <begin position="848"/>
        <end position="867"/>
    </location>
</feature>
<dbReference type="OrthoDB" id="10046039at2759"/>
<feature type="region of interest" description="Disordered" evidence="1">
    <location>
        <begin position="30"/>
        <end position="59"/>
    </location>
</feature>
<accession>A0A8S3TWN6</accession>
<dbReference type="Proteomes" id="UP000683360">
    <property type="component" value="Unassembled WGS sequence"/>
</dbReference>
<proteinExistence type="predicted"/>
<feature type="domain" description="C17orf113 probable zinc finger" evidence="2">
    <location>
        <begin position="163"/>
        <end position="217"/>
    </location>
</feature>
<dbReference type="PANTHER" id="PTHR46880:SF5">
    <property type="entry name" value="DUF4371 DOMAIN-CONTAINING PROTEIN"/>
    <property type="match status" value="1"/>
</dbReference>
<dbReference type="InterPro" id="IPR057456">
    <property type="entry name" value="Znf_C17orf113"/>
</dbReference>